<sequence length="848" mass="98597">MTIDYLKIYGYGKWIDTEISFNQSLEMIYGPNEAGKSTIIDFIISVLFGFQSKRQAIHGQYIPKNHQDMYGGEIIFRYKGRRYRLIRTKGPKGGTVRFFDEDQHTELSEDDYQKIISPLDRNAYQQLFYFDGEDQQAAYQMSEDELRTRIQQIGITNSNQWFGLQKELEKQAKPIYSERGRKPELNLQLKRYQELEDKVQSARQDYLNFQTLKKEAVNTSNQLKTARLNLKKRQGRSRENQRIASSFPLLAKYNELQLVNESQLQEGFSDADVLTFQTMNSRISSYQDQLKTNKKQMEEISSEIIESPSQRFYEQNKVKIDELTVQLVEVKNKLPQFRFIGEQLADNQQQLTKIQNDLPRNKSGQFPTPFNDADLILVTTMLNQSQNVETKVGSRLQQRGRSNDRSNYLIYLIAGIIVLLTILLHRFAFSWMGYFVAGFVAWYGFSQQQTGRGRSVQSQYAQVGRFDDQLTTLVSKYRLEGISQSQWLSIQPGLRRLLDLIDQENKLKSQQTSYLQQINHFLAKWQFASHWIPSNDDVLTHLAIIDQTVSQWRKQQDNYQSRKAGARAYEQTIAHLQDQLSSEQGKLIDFLSKRHLKSEDGFYDMLNRQKHIQAKLERKKELFDQLKSAGMSDIQEMDRDGFQKQSEALENELSQLHEQIDNLTQKQTKLTIQMNDLISNGRYYDLKQELANQKSEILENVHKFLAISLSYQWLQRVLDIATKGRLPKAIKGAKAYFSVMTQGNYSDVRFGDHIMVTRADGEQFNVNELSKGTLEQLYLSLVFSMAVGFSDDYPLPIIIDDGFMSFDATRKKAAFDVMKTISKHTQVLYFSAYRDLSGNLNTIDLTRI</sequence>
<dbReference type="PANTHER" id="PTHR41259">
    <property type="entry name" value="DOUBLE-STRAND BREAK REPAIR RAD50 ATPASE, PUTATIVE-RELATED"/>
    <property type="match status" value="1"/>
</dbReference>
<name>A0A6P1EE73_LENHI</name>
<feature type="transmembrane region" description="Helical" evidence="2">
    <location>
        <begin position="408"/>
        <end position="424"/>
    </location>
</feature>
<keyword evidence="1" id="KW-0175">Coiled coil</keyword>
<dbReference type="SUPFAM" id="SSF52540">
    <property type="entry name" value="P-loop containing nucleoside triphosphate hydrolases"/>
    <property type="match status" value="1"/>
</dbReference>
<evidence type="ECO:0000313" key="4">
    <source>
        <dbReference type="EMBL" id="QHB52254.1"/>
    </source>
</evidence>
<evidence type="ECO:0000259" key="3">
    <source>
        <dbReference type="Pfam" id="PF13514"/>
    </source>
</evidence>
<keyword evidence="2" id="KW-0812">Transmembrane</keyword>
<dbReference type="GeneID" id="69058432"/>
<protein>
    <submittedName>
        <fullName evidence="4">AAA family ATPase</fullName>
    </submittedName>
</protein>
<feature type="coiled-coil region" evidence="1">
    <location>
        <begin position="185"/>
        <end position="212"/>
    </location>
</feature>
<dbReference type="Gene3D" id="3.40.50.300">
    <property type="entry name" value="P-loop containing nucleotide triphosphate hydrolases"/>
    <property type="match status" value="2"/>
</dbReference>
<keyword evidence="2" id="KW-1133">Transmembrane helix</keyword>
<dbReference type="Proteomes" id="UP000465035">
    <property type="component" value="Chromosome"/>
</dbReference>
<evidence type="ECO:0000256" key="2">
    <source>
        <dbReference type="SAM" id="Phobius"/>
    </source>
</evidence>
<feature type="coiled-coil region" evidence="1">
    <location>
        <begin position="283"/>
        <end position="333"/>
    </location>
</feature>
<dbReference type="Pfam" id="PF13514">
    <property type="entry name" value="AAA_27"/>
    <property type="match status" value="1"/>
</dbReference>
<dbReference type="InterPro" id="IPR027417">
    <property type="entry name" value="P-loop_NTPase"/>
</dbReference>
<evidence type="ECO:0000313" key="5">
    <source>
        <dbReference type="Proteomes" id="UP000465035"/>
    </source>
</evidence>
<reference evidence="4 5" key="1">
    <citation type="submission" date="2019-12" db="EMBL/GenBank/DDBJ databases">
        <title>Lactobacillus hilgardii FLUB.</title>
        <authorList>
            <person name="Gustaw K."/>
        </authorList>
    </citation>
    <scope>NUCLEOTIDE SEQUENCE [LARGE SCALE GENOMIC DNA]</scope>
    <source>
        <strain evidence="4 5">FLUB</strain>
    </source>
</reference>
<keyword evidence="2" id="KW-0472">Membrane</keyword>
<proteinExistence type="predicted"/>
<evidence type="ECO:0000256" key="1">
    <source>
        <dbReference type="SAM" id="Coils"/>
    </source>
</evidence>
<gene>
    <name evidence="4" type="ORF">GQR93_08650</name>
</gene>
<feature type="domain" description="YhaN AAA" evidence="3">
    <location>
        <begin position="1"/>
        <end position="202"/>
    </location>
</feature>
<organism evidence="4 5">
    <name type="scientific">Lentilactobacillus hilgardii</name>
    <name type="common">Lactobacillus hilgardii</name>
    <dbReference type="NCBI Taxonomy" id="1588"/>
    <lineage>
        <taxon>Bacteria</taxon>
        <taxon>Bacillati</taxon>
        <taxon>Bacillota</taxon>
        <taxon>Bacilli</taxon>
        <taxon>Lactobacillales</taxon>
        <taxon>Lactobacillaceae</taxon>
        <taxon>Lentilactobacillus</taxon>
    </lineage>
</organism>
<dbReference type="RefSeq" id="WP_003554395.1">
    <property type="nucleotide sequence ID" value="NZ_CABKOL010000102.1"/>
</dbReference>
<dbReference type="EMBL" id="CP047121">
    <property type="protein sequence ID" value="QHB52254.1"/>
    <property type="molecule type" value="Genomic_DNA"/>
</dbReference>
<dbReference type="AlphaFoldDB" id="A0A6P1EE73"/>
<dbReference type="PANTHER" id="PTHR41259:SF1">
    <property type="entry name" value="DOUBLE-STRAND BREAK REPAIR RAD50 ATPASE, PUTATIVE-RELATED"/>
    <property type="match status" value="1"/>
</dbReference>
<accession>A0A6P1EE73</accession>
<feature type="coiled-coil region" evidence="1">
    <location>
        <begin position="639"/>
        <end position="680"/>
    </location>
</feature>
<dbReference type="InterPro" id="IPR038734">
    <property type="entry name" value="YhaN_AAA"/>
</dbReference>